<reference evidence="2 3" key="1">
    <citation type="journal article" date="2024" name="BMC Genomics">
        <title>De novo assembly and annotation of Popillia japonica's genome with initial clues to its potential as an invasive pest.</title>
        <authorList>
            <person name="Cucini C."/>
            <person name="Boschi S."/>
            <person name="Funari R."/>
            <person name="Cardaioli E."/>
            <person name="Iannotti N."/>
            <person name="Marturano G."/>
            <person name="Paoli F."/>
            <person name="Bruttini M."/>
            <person name="Carapelli A."/>
            <person name="Frati F."/>
            <person name="Nardi F."/>
        </authorList>
    </citation>
    <scope>NUCLEOTIDE SEQUENCE [LARGE SCALE GENOMIC DNA]</scope>
    <source>
        <strain evidence="2">DMR45628</strain>
    </source>
</reference>
<feature type="compositionally biased region" description="Acidic residues" evidence="1">
    <location>
        <begin position="11"/>
        <end position="30"/>
    </location>
</feature>
<feature type="region of interest" description="Disordered" evidence="1">
    <location>
        <begin position="1"/>
        <end position="67"/>
    </location>
</feature>
<dbReference type="EMBL" id="JASPKY010000987">
    <property type="protein sequence ID" value="KAK9679717.1"/>
    <property type="molecule type" value="Genomic_DNA"/>
</dbReference>
<dbReference type="Proteomes" id="UP001458880">
    <property type="component" value="Unassembled WGS sequence"/>
</dbReference>
<organism evidence="2 3">
    <name type="scientific">Popillia japonica</name>
    <name type="common">Japanese beetle</name>
    <dbReference type="NCBI Taxonomy" id="7064"/>
    <lineage>
        <taxon>Eukaryota</taxon>
        <taxon>Metazoa</taxon>
        <taxon>Ecdysozoa</taxon>
        <taxon>Arthropoda</taxon>
        <taxon>Hexapoda</taxon>
        <taxon>Insecta</taxon>
        <taxon>Pterygota</taxon>
        <taxon>Neoptera</taxon>
        <taxon>Endopterygota</taxon>
        <taxon>Coleoptera</taxon>
        <taxon>Polyphaga</taxon>
        <taxon>Scarabaeiformia</taxon>
        <taxon>Scarabaeidae</taxon>
        <taxon>Rutelinae</taxon>
        <taxon>Popillia</taxon>
    </lineage>
</organism>
<accession>A0AAW1HTU7</accession>
<evidence type="ECO:0000256" key="1">
    <source>
        <dbReference type="SAM" id="MobiDB-lite"/>
    </source>
</evidence>
<feature type="compositionally biased region" description="Acidic residues" evidence="1">
    <location>
        <begin position="40"/>
        <end position="62"/>
    </location>
</feature>
<keyword evidence="3" id="KW-1185">Reference proteome</keyword>
<comment type="caution">
    <text evidence="2">The sequence shown here is derived from an EMBL/GenBank/DDBJ whole genome shotgun (WGS) entry which is preliminary data.</text>
</comment>
<name>A0AAW1HTU7_POPJA</name>
<dbReference type="AlphaFoldDB" id="A0AAW1HTU7"/>
<proteinExistence type="predicted"/>
<gene>
    <name evidence="2" type="ORF">QE152_g39772</name>
</gene>
<sequence>MTKKKIIYSGDESDIGDLSDNENDEEEDNIPDFNINDLDISGDESDIGDLSDNENDEEEDNIPDFNINDLDIVFVDDNFERNGVSEQINSNDDEEWESEDELPHFLFQLYEKTN</sequence>
<protein>
    <submittedName>
        <fullName evidence="2">Uncharacterized protein</fullName>
    </submittedName>
</protein>
<evidence type="ECO:0000313" key="2">
    <source>
        <dbReference type="EMBL" id="KAK9679717.1"/>
    </source>
</evidence>
<evidence type="ECO:0000313" key="3">
    <source>
        <dbReference type="Proteomes" id="UP001458880"/>
    </source>
</evidence>